<keyword evidence="2" id="KW-0472">Membrane</keyword>
<dbReference type="EMBL" id="PGVE01000102">
    <property type="protein sequence ID" value="PLS01296.1"/>
    <property type="molecule type" value="Genomic_DNA"/>
</dbReference>
<keyword evidence="5" id="KW-1185">Reference proteome</keyword>
<dbReference type="AlphaFoldDB" id="A0A2N5H712"/>
<proteinExistence type="predicted"/>
<reference evidence="4 5" key="1">
    <citation type="submission" date="2017-11" db="EMBL/GenBank/DDBJ databases">
        <title>Comparitive Functional Genomics of Dry Heat Resistant strains isolated from the Viking Spacecraft.</title>
        <authorList>
            <person name="Seuylemezian A."/>
            <person name="Cooper K."/>
            <person name="Vaishampayan P."/>
        </authorList>
    </citation>
    <scope>NUCLEOTIDE SEQUENCE [LARGE SCALE GENOMIC DNA]</scope>
    <source>
        <strain evidence="4 5">V32-6</strain>
    </source>
</reference>
<dbReference type="InterPro" id="IPR016047">
    <property type="entry name" value="M23ase_b-sheet_dom"/>
</dbReference>
<organism evidence="4 5">
    <name type="scientific">Neobacillus cucumis</name>
    <dbReference type="NCBI Taxonomy" id="1740721"/>
    <lineage>
        <taxon>Bacteria</taxon>
        <taxon>Bacillati</taxon>
        <taxon>Bacillota</taxon>
        <taxon>Bacilli</taxon>
        <taxon>Bacillales</taxon>
        <taxon>Bacillaceae</taxon>
        <taxon>Neobacillus</taxon>
    </lineage>
</organism>
<accession>A0A2N5H712</accession>
<feature type="region of interest" description="Disordered" evidence="1">
    <location>
        <begin position="1"/>
        <end position="41"/>
    </location>
</feature>
<dbReference type="CDD" id="cd12797">
    <property type="entry name" value="M23_peptidase"/>
    <property type="match status" value="1"/>
</dbReference>
<comment type="caution">
    <text evidence="4">The sequence shown here is derived from an EMBL/GenBank/DDBJ whole genome shotgun (WGS) entry which is preliminary data.</text>
</comment>
<dbReference type="GO" id="GO:0004222">
    <property type="term" value="F:metalloendopeptidase activity"/>
    <property type="evidence" value="ECO:0007669"/>
    <property type="project" value="TreeGrafter"/>
</dbReference>
<dbReference type="Proteomes" id="UP000234950">
    <property type="component" value="Unassembled WGS sequence"/>
</dbReference>
<evidence type="ECO:0000313" key="4">
    <source>
        <dbReference type="EMBL" id="PLS01296.1"/>
    </source>
</evidence>
<dbReference type="InterPro" id="IPR050570">
    <property type="entry name" value="Cell_wall_metabolism_enzyme"/>
</dbReference>
<dbReference type="InterPro" id="IPR011055">
    <property type="entry name" value="Dup_hybrid_motif"/>
</dbReference>
<dbReference type="Pfam" id="PF01551">
    <property type="entry name" value="Peptidase_M23"/>
    <property type="match status" value="1"/>
</dbReference>
<evidence type="ECO:0000313" key="5">
    <source>
        <dbReference type="Proteomes" id="UP000234950"/>
    </source>
</evidence>
<keyword evidence="2" id="KW-1133">Transmembrane helix</keyword>
<dbReference type="Gene3D" id="2.70.70.10">
    <property type="entry name" value="Glucose Permease (Domain IIA)"/>
    <property type="match status" value="1"/>
</dbReference>
<evidence type="ECO:0000256" key="2">
    <source>
        <dbReference type="SAM" id="Phobius"/>
    </source>
</evidence>
<dbReference type="SUPFAM" id="SSF51261">
    <property type="entry name" value="Duplicated hybrid motif"/>
    <property type="match status" value="1"/>
</dbReference>
<keyword evidence="2" id="KW-0812">Transmembrane</keyword>
<dbReference type="PANTHER" id="PTHR21666">
    <property type="entry name" value="PEPTIDASE-RELATED"/>
    <property type="match status" value="1"/>
</dbReference>
<evidence type="ECO:0000256" key="1">
    <source>
        <dbReference type="SAM" id="MobiDB-lite"/>
    </source>
</evidence>
<dbReference type="OrthoDB" id="2986589at2"/>
<gene>
    <name evidence="4" type="ORF">CVD27_26405</name>
</gene>
<protein>
    <submittedName>
        <fullName evidence="4">Peptidase M23</fullName>
    </submittedName>
</protein>
<name>A0A2N5H712_9BACI</name>
<feature type="transmembrane region" description="Helical" evidence="2">
    <location>
        <begin position="71"/>
        <end position="89"/>
    </location>
</feature>
<feature type="domain" description="M23ase beta-sheet core" evidence="3">
    <location>
        <begin position="167"/>
        <end position="261"/>
    </location>
</feature>
<evidence type="ECO:0000259" key="3">
    <source>
        <dbReference type="Pfam" id="PF01551"/>
    </source>
</evidence>
<sequence>MGMARSTPEEIRRRIARRKKEQGTTSKGPEQIPERQFSWPGDDEHYDLKYTSPSVDGGDDGGHPLFKKEVFFFKILASALLFLTVAILFRNHTVKLDPARDFVTSQMDKDFKFAVVSNWYEEKFGKPLALLPFTDDKTDDKKTVAENQNFSVPAMGKILENFEKNGQGIMIETGKGAAVQAINDGIVTFAGVKDGIGKTVIIQHSDKSETWYGNLDAIKVNLYEYIEKRTVVGTVSTSTGEDKTKGKYYFAIKKGDNFIDPIQVIRFE</sequence>
<dbReference type="PANTHER" id="PTHR21666:SF274">
    <property type="entry name" value="STAGE IV SPORULATION PROTEIN FA"/>
    <property type="match status" value="1"/>
</dbReference>